<dbReference type="Proteomes" id="UP000789901">
    <property type="component" value="Unassembled WGS sequence"/>
</dbReference>
<comment type="caution">
    <text evidence="1">The sequence shown here is derived from an EMBL/GenBank/DDBJ whole genome shotgun (WGS) entry which is preliminary data.</text>
</comment>
<evidence type="ECO:0000313" key="2">
    <source>
        <dbReference type="Proteomes" id="UP000789901"/>
    </source>
</evidence>
<accession>A0ABN7W912</accession>
<organism evidence="1 2">
    <name type="scientific">Gigaspora margarita</name>
    <dbReference type="NCBI Taxonomy" id="4874"/>
    <lineage>
        <taxon>Eukaryota</taxon>
        <taxon>Fungi</taxon>
        <taxon>Fungi incertae sedis</taxon>
        <taxon>Mucoromycota</taxon>
        <taxon>Glomeromycotina</taxon>
        <taxon>Glomeromycetes</taxon>
        <taxon>Diversisporales</taxon>
        <taxon>Gigasporaceae</taxon>
        <taxon>Gigaspora</taxon>
    </lineage>
</organism>
<proteinExistence type="predicted"/>
<protein>
    <submittedName>
        <fullName evidence="1">19998_t:CDS:1</fullName>
    </submittedName>
</protein>
<evidence type="ECO:0000313" key="1">
    <source>
        <dbReference type="EMBL" id="CAG8821195.1"/>
    </source>
</evidence>
<name>A0ABN7W912_GIGMA</name>
<reference evidence="1 2" key="1">
    <citation type="submission" date="2021-06" db="EMBL/GenBank/DDBJ databases">
        <authorList>
            <person name="Kallberg Y."/>
            <person name="Tangrot J."/>
            <person name="Rosling A."/>
        </authorList>
    </citation>
    <scope>NUCLEOTIDE SEQUENCE [LARGE SCALE GENOMIC DNA]</scope>
    <source>
        <strain evidence="1 2">120-4 pot B 10/14</strain>
    </source>
</reference>
<keyword evidence="2" id="KW-1185">Reference proteome</keyword>
<feature type="non-terminal residue" evidence="1">
    <location>
        <position position="142"/>
    </location>
</feature>
<sequence length="142" mass="16132">YIANNKYIKYATNNSDEISNDLVSETALSIQTESLNNSSRQLPADIWEEFNIINNVVEKHKGVDLLKDLQSESELTTLKKENILNSFDNPYFEDYTKVLNSSYELLKHTALATSILDTEAANIIIKMDKELLKANNLTLCID</sequence>
<dbReference type="EMBL" id="CAJVQB010034463">
    <property type="protein sequence ID" value="CAG8821195.1"/>
    <property type="molecule type" value="Genomic_DNA"/>
</dbReference>
<gene>
    <name evidence="1" type="ORF">GMARGA_LOCUS27765</name>
</gene>
<feature type="non-terminal residue" evidence="1">
    <location>
        <position position="1"/>
    </location>
</feature>